<name>A0A4U9EU80_GIBZA</name>
<organism evidence="1">
    <name type="scientific">Gibberella zeae</name>
    <name type="common">Wheat head blight fungus</name>
    <name type="synonym">Fusarium graminearum</name>
    <dbReference type="NCBI Taxonomy" id="5518"/>
    <lineage>
        <taxon>Eukaryota</taxon>
        <taxon>Fungi</taxon>
        <taxon>Dikarya</taxon>
        <taxon>Ascomycota</taxon>
        <taxon>Pezizomycotina</taxon>
        <taxon>Sordariomycetes</taxon>
        <taxon>Hypocreomycetidae</taxon>
        <taxon>Hypocreales</taxon>
        <taxon>Nectriaceae</taxon>
        <taxon>Fusarium</taxon>
    </lineage>
</organism>
<reference evidence="1" key="1">
    <citation type="submission" date="2019-04" db="EMBL/GenBank/DDBJ databases">
        <authorList>
            <person name="Melise S."/>
            <person name="Noan J."/>
            <person name="Okalmin O."/>
        </authorList>
    </citation>
    <scope>NUCLEOTIDE SEQUENCE</scope>
    <source>
        <strain evidence="1">FN9</strain>
    </source>
</reference>
<dbReference type="EMBL" id="CAAKMV010000077">
    <property type="protein sequence ID" value="VIO53818.1"/>
    <property type="molecule type" value="Genomic_DNA"/>
</dbReference>
<accession>A0A4U9EU80</accession>
<evidence type="ECO:0000313" key="1">
    <source>
        <dbReference type="EMBL" id="VIO53818.1"/>
    </source>
</evidence>
<sequence length="100" mass="11142">MQCLTVVSVQGFDVDERGEACVKGAYENTGRSIKRPSFVQQGSKDLKTTKDNTLRVSKRARVLVMACLVIEKRRVSCAARFELCDVAKKDRNDGIVVGKY</sequence>
<proteinExistence type="predicted"/>
<gene>
    <name evidence="1" type="ORF">FUG_LOCUS103847</name>
</gene>
<protein>
    <submittedName>
        <fullName evidence="1">Uncharacterized protein</fullName>
    </submittedName>
</protein>
<dbReference type="AlphaFoldDB" id="A0A4U9EU80"/>